<dbReference type="Pfam" id="PF02826">
    <property type="entry name" value="2-Hacid_dh_C"/>
    <property type="match status" value="1"/>
</dbReference>
<evidence type="ECO:0000259" key="5">
    <source>
        <dbReference type="Pfam" id="PF00389"/>
    </source>
</evidence>
<dbReference type="InterPro" id="IPR036291">
    <property type="entry name" value="NAD(P)-bd_dom_sf"/>
</dbReference>
<feature type="domain" description="D-isomer specific 2-hydroxyacid dehydrogenase catalytic" evidence="5">
    <location>
        <begin position="59"/>
        <end position="346"/>
    </location>
</feature>
<dbReference type="InterPro" id="IPR050857">
    <property type="entry name" value="D-2-hydroxyacid_DH"/>
</dbReference>
<keyword evidence="2 4" id="KW-0560">Oxidoreductase</keyword>
<keyword evidence="8" id="KW-1185">Reference proteome</keyword>
<name>A0A4R5BXT8_9PSEU</name>
<dbReference type="SUPFAM" id="SSF51735">
    <property type="entry name" value="NAD(P)-binding Rossmann-fold domains"/>
    <property type="match status" value="1"/>
</dbReference>
<dbReference type="PROSITE" id="PS00671">
    <property type="entry name" value="D_2_HYDROXYACID_DH_3"/>
    <property type="match status" value="1"/>
</dbReference>
<protein>
    <submittedName>
        <fullName evidence="7">Hydroxyacid dehydrogenase</fullName>
    </submittedName>
</protein>
<feature type="domain" description="D-isomer specific 2-hydroxyacid dehydrogenase NAD-binding" evidence="6">
    <location>
        <begin position="133"/>
        <end position="315"/>
    </location>
</feature>
<evidence type="ECO:0000256" key="4">
    <source>
        <dbReference type="RuleBase" id="RU003719"/>
    </source>
</evidence>
<evidence type="ECO:0000256" key="3">
    <source>
        <dbReference type="ARBA" id="ARBA00023027"/>
    </source>
</evidence>
<dbReference type="InterPro" id="IPR006140">
    <property type="entry name" value="D-isomer_DH_NAD-bd"/>
</dbReference>
<dbReference type="EMBL" id="SMLA01000008">
    <property type="protein sequence ID" value="TDD90636.1"/>
    <property type="molecule type" value="Genomic_DNA"/>
</dbReference>
<dbReference type="GO" id="GO:0051287">
    <property type="term" value="F:NAD binding"/>
    <property type="evidence" value="ECO:0007669"/>
    <property type="project" value="InterPro"/>
</dbReference>
<dbReference type="PANTHER" id="PTHR42789">
    <property type="entry name" value="D-ISOMER SPECIFIC 2-HYDROXYACID DEHYDROGENASE FAMILY PROTEIN (AFU_ORTHOLOGUE AFUA_6G10090)"/>
    <property type="match status" value="1"/>
</dbReference>
<keyword evidence="3" id="KW-0520">NAD</keyword>
<proteinExistence type="inferred from homology"/>
<comment type="caution">
    <text evidence="7">The sequence shown here is derived from an EMBL/GenBank/DDBJ whole genome shotgun (WGS) entry which is preliminary data.</text>
</comment>
<dbReference type="InterPro" id="IPR029753">
    <property type="entry name" value="D-isomer_DH_CS"/>
</dbReference>
<evidence type="ECO:0000313" key="7">
    <source>
        <dbReference type="EMBL" id="TDD90636.1"/>
    </source>
</evidence>
<dbReference type="SUPFAM" id="SSF52283">
    <property type="entry name" value="Formate/glycerate dehydrogenase catalytic domain-like"/>
    <property type="match status" value="1"/>
</dbReference>
<dbReference type="GO" id="GO:0016616">
    <property type="term" value="F:oxidoreductase activity, acting on the CH-OH group of donors, NAD or NADP as acceptor"/>
    <property type="evidence" value="ECO:0007669"/>
    <property type="project" value="InterPro"/>
</dbReference>
<reference evidence="7 8" key="1">
    <citation type="submission" date="2019-03" db="EMBL/GenBank/DDBJ databases">
        <title>Draft genome sequences of novel Actinobacteria.</title>
        <authorList>
            <person name="Sahin N."/>
            <person name="Ay H."/>
            <person name="Saygin H."/>
        </authorList>
    </citation>
    <scope>NUCLEOTIDE SEQUENCE [LARGE SCALE GENOMIC DNA]</scope>
    <source>
        <strain evidence="7 8">5K548</strain>
    </source>
</reference>
<dbReference type="Pfam" id="PF00389">
    <property type="entry name" value="2-Hacid_dh"/>
    <property type="match status" value="1"/>
</dbReference>
<evidence type="ECO:0000259" key="6">
    <source>
        <dbReference type="Pfam" id="PF02826"/>
    </source>
</evidence>
<evidence type="ECO:0000256" key="2">
    <source>
        <dbReference type="ARBA" id="ARBA00023002"/>
    </source>
</evidence>
<gene>
    <name evidence="7" type="ORF">E1202_08415</name>
</gene>
<sequence length="352" mass="36991">MSARSPFSVLAAGDRFIKPGFFREEITDRLGSRAEVAELELPWPDEPFGGIAEVGEASGTEDELIAALRGHRGLVTQLAPVTERVLDAVPELEFVGVGRGGPVNINLDAAAARGVRVVNVPGRNSVATAEMTLALLLAALRRLPILHGSLLRREWRGDFYRHDEVGREIAGSTVGLLGAGAVGQHLARSVAAMGAEVVVYDPYLPDGAVPEARRCTDLEELFSISDVLSVHARLTPETEQVVNAKRIALMRPGAIVVNAARGGLVDYTALADALAAGHLGGVAVDVFPTEPVDMSLRLLDLADDGANVVLAPHVAGASRETARRAAAGVAEELRRHLDAEAALHPVGPKAGA</sequence>
<dbReference type="RefSeq" id="WP_132681999.1">
    <property type="nucleotide sequence ID" value="NZ_SMLA01000008.1"/>
</dbReference>
<dbReference type="PANTHER" id="PTHR42789:SF1">
    <property type="entry name" value="D-ISOMER SPECIFIC 2-HYDROXYACID DEHYDROGENASE FAMILY PROTEIN (AFU_ORTHOLOGUE AFUA_6G10090)"/>
    <property type="match status" value="1"/>
</dbReference>
<dbReference type="Proteomes" id="UP000294723">
    <property type="component" value="Unassembled WGS sequence"/>
</dbReference>
<dbReference type="AlphaFoldDB" id="A0A4R5BXT8"/>
<comment type="similarity">
    <text evidence="1 4">Belongs to the D-isomer specific 2-hydroxyacid dehydrogenase family.</text>
</comment>
<dbReference type="Gene3D" id="3.40.50.720">
    <property type="entry name" value="NAD(P)-binding Rossmann-like Domain"/>
    <property type="match status" value="2"/>
</dbReference>
<evidence type="ECO:0000256" key="1">
    <source>
        <dbReference type="ARBA" id="ARBA00005854"/>
    </source>
</evidence>
<dbReference type="InterPro" id="IPR006139">
    <property type="entry name" value="D-isomer_2_OHA_DH_cat_dom"/>
</dbReference>
<accession>A0A4R5BXT8</accession>
<organism evidence="7 8">
    <name type="scientific">Saccharopolyspora karakumensis</name>
    <dbReference type="NCBI Taxonomy" id="2530386"/>
    <lineage>
        <taxon>Bacteria</taxon>
        <taxon>Bacillati</taxon>
        <taxon>Actinomycetota</taxon>
        <taxon>Actinomycetes</taxon>
        <taxon>Pseudonocardiales</taxon>
        <taxon>Pseudonocardiaceae</taxon>
        <taxon>Saccharopolyspora</taxon>
    </lineage>
</organism>
<evidence type="ECO:0000313" key="8">
    <source>
        <dbReference type="Proteomes" id="UP000294723"/>
    </source>
</evidence>